<comment type="caution">
    <text evidence="1">The sequence shown here is derived from an EMBL/GenBank/DDBJ whole genome shotgun (WGS) entry which is preliminary data.</text>
</comment>
<accession>A0A919XY98</accession>
<proteinExistence type="predicted"/>
<dbReference type="AlphaFoldDB" id="A0A919XY98"/>
<protein>
    <submittedName>
        <fullName evidence="1">Uncharacterized protein</fullName>
    </submittedName>
</protein>
<evidence type="ECO:0000313" key="1">
    <source>
        <dbReference type="EMBL" id="GIO39075.1"/>
    </source>
</evidence>
<gene>
    <name evidence="1" type="ORF">J41TS12_39360</name>
</gene>
<reference evidence="1 2" key="1">
    <citation type="submission" date="2021-03" db="EMBL/GenBank/DDBJ databases">
        <title>Antimicrobial resistance genes in bacteria isolated from Japanese honey, and their potential for conferring macrolide and lincosamide resistance in the American foulbrood pathogen Paenibacillus larvae.</title>
        <authorList>
            <person name="Okamoto M."/>
            <person name="Kumagai M."/>
            <person name="Kanamori H."/>
            <person name="Takamatsu D."/>
        </authorList>
    </citation>
    <scope>NUCLEOTIDE SEQUENCE [LARGE SCALE GENOMIC DNA]</scope>
    <source>
        <strain evidence="1 2">J41TS12</strain>
    </source>
</reference>
<dbReference type="Proteomes" id="UP000681162">
    <property type="component" value="Unassembled WGS sequence"/>
</dbReference>
<organism evidence="1 2">
    <name type="scientific">Paenibacillus antibioticophila</name>
    <dbReference type="NCBI Taxonomy" id="1274374"/>
    <lineage>
        <taxon>Bacteria</taxon>
        <taxon>Bacillati</taxon>
        <taxon>Bacillota</taxon>
        <taxon>Bacilli</taxon>
        <taxon>Bacillales</taxon>
        <taxon>Paenibacillaceae</taxon>
        <taxon>Paenibacillus</taxon>
    </lineage>
</organism>
<sequence>MVIAEVGGSPVEYMGRSIREIYKWYKARNEFVKKRNERIEELRKSGG</sequence>
<keyword evidence="2" id="KW-1185">Reference proteome</keyword>
<dbReference type="EMBL" id="BORR01000017">
    <property type="protein sequence ID" value="GIO39075.1"/>
    <property type="molecule type" value="Genomic_DNA"/>
</dbReference>
<evidence type="ECO:0000313" key="2">
    <source>
        <dbReference type="Proteomes" id="UP000681162"/>
    </source>
</evidence>
<name>A0A919XY98_9BACL</name>